<dbReference type="AlphaFoldDB" id="A0A6C0AS15"/>
<feature type="transmembrane region" description="Helical" evidence="1">
    <location>
        <begin position="18"/>
        <end position="37"/>
    </location>
</feature>
<accession>A0A6C0AS15</accession>
<evidence type="ECO:0000256" key="1">
    <source>
        <dbReference type="SAM" id="Phobius"/>
    </source>
</evidence>
<feature type="domain" description="Methyltransferase" evidence="2">
    <location>
        <begin position="104"/>
        <end position="193"/>
    </location>
</feature>
<proteinExistence type="predicted"/>
<dbReference type="InterPro" id="IPR029063">
    <property type="entry name" value="SAM-dependent_MTases_sf"/>
</dbReference>
<keyword evidence="1" id="KW-0812">Transmembrane</keyword>
<dbReference type="Gene3D" id="3.40.50.150">
    <property type="entry name" value="Vaccinia Virus protein VP39"/>
    <property type="match status" value="1"/>
</dbReference>
<keyword evidence="1" id="KW-0472">Membrane</keyword>
<sequence length="318" mass="37531">MIKYLNTILDAKGYDTVVLKYLVFLTIIVIIYLFYWYTKSNIRPANMSEGFSQEQPFVLKTNEQVYDNFYAEVYDELHCTKKRLHWTVEQILKMTEPTPKNSIILDVGSGTGKLVNKLCRMGFSTYGVAKSKEMVEHSEKTYPEIHITLGNVSDPMLFENSTFTHIICTQFTIYQIKDKKTFFRNFYHWLKPNAYLILHLVDDKKFSAISPLKDDEVQWKPFYKTEPPRQTDNIAEFEDFQYKQSYKSSDSKTITYTETFTDKQNNHIRQNEQTLFMENVDELLALANKEGFILHGKVDMTECNGDKHQYLYVLERQM</sequence>
<name>A0A6C0AS15_9ZZZZ</name>
<dbReference type="SUPFAM" id="SSF53335">
    <property type="entry name" value="S-adenosyl-L-methionine-dependent methyltransferases"/>
    <property type="match status" value="1"/>
</dbReference>
<dbReference type="CDD" id="cd02440">
    <property type="entry name" value="AdoMet_MTases"/>
    <property type="match status" value="1"/>
</dbReference>
<evidence type="ECO:0000313" key="3">
    <source>
        <dbReference type="EMBL" id="QHS82518.1"/>
    </source>
</evidence>
<dbReference type="InterPro" id="IPR041698">
    <property type="entry name" value="Methyltransf_25"/>
</dbReference>
<protein>
    <recommendedName>
        <fullName evidence="2">Methyltransferase domain-containing protein</fullName>
    </recommendedName>
</protein>
<reference evidence="3" key="1">
    <citation type="journal article" date="2020" name="Nature">
        <title>Giant virus diversity and host interactions through global metagenomics.</title>
        <authorList>
            <person name="Schulz F."/>
            <person name="Roux S."/>
            <person name="Paez-Espino D."/>
            <person name="Jungbluth S."/>
            <person name="Walsh D.A."/>
            <person name="Denef V.J."/>
            <person name="McMahon K.D."/>
            <person name="Konstantinidis K.T."/>
            <person name="Eloe-Fadrosh E.A."/>
            <person name="Kyrpides N.C."/>
            <person name="Woyke T."/>
        </authorList>
    </citation>
    <scope>NUCLEOTIDE SEQUENCE</scope>
    <source>
        <strain evidence="3">GVMAG-S-1101171-111</strain>
    </source>
</reference>
<dbReference type="EMBL" id="MN740803">
    <property type="protein sequence ID" value="QHS82518.1"/>
    <property type="molecule type" value="Genomic_DNA"/>
</dbReference>
<evidence type="ECO:0000259" key="2">
    <source>
        <dbReference type="Pfam" id="PF13649"/>
    </source>
</evidence>
<keyword evidence="1" id="KW-1133">Transmembrane helix</keyword>
<dbReference type="Pfam" id="PF13649">
    <property type="entry name" value="Methyltransf_25"/>
    <property type="match status" value="1"/>
</dbReference>
<organism evidence="3">
    <name type="scientific">viral metagenome</name>
    <dbReference type="NCBI Taxonomy" id="1070528"/>
    <lineage>
        <taxon>unclassified sequences</taxon>
        <taxon>metagenomes</taxon>
        <taxon>organismal metagenomes</taxon>
    </lineage>
</organism>